<dbReference type="OrthoDB" id="1492224at2"/>
<gene>
    <name evidence="1" type="ORF">DF182_10865</name>
</gene>
<dbReference type="AlphaFoldDB" id="A0A365Y390"/>
<sequence length="840" mass="97362">MLPVKAGSLILDEDANYRLKSYYQQFCTGENRRRYGLGHIVYACHAALPLVLNADLANLIWLNFNTYRSSGETQRIDLATVSDFLLSPLVRRISDTTFEVIPQIRTFLLYLLNNGQWFELFGIEHFGQSRLDDLASFLYYYVKNVPDSNPSPGVQFNKLNEWAALSYLQPDYLGEELVKELKPLLDERNENEWGQLRIDMLLSQFIQQVNLSIHEPNASKDLLTNLVRYSKANTARLAADSETDLFKLYNAIGKSYLSKEEDDASQSLRLPLQQGMGAKIDRARPSVSTIHPLLIDADYTAVSQKDNSVFLMEELFHFLNELNGRNIGPVLISRQQEITMGTFSHFLSEHAAQLKKRDISFIYLSCESQERDGNDSLIIKNDRNAVNEEPDTWLSAAAMCELIKSKEFYSKQTVLVLNAPISPNSIFVTANNIQISYSSLYLQSDINRVSIKDNFAQWISDILRHSRGQVTYSHLELILRYYADLEASYILPEIQAPLSAWHCQFLTVHPVKSAFRGYLATYNKEENSFDVHLPQFVNPIVNKNARAVTYDMSELIGDGEVFTRYDGKLRFSGANRDRNGKPWPFFKVIPERPYLALVWDLNEKHSKQVYRQIWHQGFDIYSFWEDVDPPNQREIFPYHKNEDHQLRITSVQNTDQFSCEYRTGPPIFWTASNWVELRRTIDKLARYIYLRDIQEMRDNRLIEENEIGYAFSWIPRANFDLTRNDNELMITKDAFEVVDGEVRIQIPILMLKASNAPLYFDVYLLGSDMSISRVTPRDAEKFAVGDRGRMELFKLNDRQKFQKLMEKSRKIDLKILFSTTPIRINFEQSGVNYVEEYAAI</sequence>
<protein>
    <submittedName>
        <fullName evidence="1">Uncharacterized protein</fullName>
    </submittedName>
</protein>
<dbReference type="RefSeq" id="WP_113615638.1">
    <property type="nucleotide sequence ID" value="NZ_QFFJ01000001.1"/>
</dbReference>
<dbReference type="EMBL" id="QFFJ01000001">
    <property type="protein sequence ID" value="RBL93042.1"/>
    <property type="molecule type" value="Genomic_DNA"/>
</dbReference>
<name>A0A365Y390_9BACT</name>
<proteinExistence type="predicted"/>
<evidence type="ECO:0000313" key="1">
    <source>
        <dbReference type="EMBL" id="RBL93042.1"/>
    </source>
</evidence>
<organism evidence="1 2">
    <name type="scientific">Chitinophaga flava</name>
    <dbReference type="NCBI Taxonomy" id="2259036"/>
    <lineage>
        <taxon>Bacteria</taxon>
        <taxon>Pseudomonadati</taxon>
        <taxon>Bacteroidota</taxon>
        <taxon>Chitinophagia</taxon>
        <taxon>Chitinophagales</taxon>
        <taxon>Chitinophagaceae</taxon>
        <taxon>Chitinophaga</taxon>
    </lineage>
</organism>
<comment type="caution">
    <text evidence="1">The sequence shown here is derived from an EMBL/GenBank/DDBJ whole genome shotgun (WGS) entry which is preliminary data.</text>
</comment>
<accession>A0A365Y390</accession>
<evidence type="ECO:0000313" key="2">
    <source>
        <dbReference type="Proteomes" id="UP000253410"/>
    </source>
</evidence>
<keyword evidence="2" id="KW-1185">Reference proteome</keyword>
<dbReference type="Proteomes" id="UP000253410">
    <property type="component" value="Unassembled WGS sequence"/>
</dbReference>
<reference evidence="1 2" key="1">
    <citation type="submission" date="2018-05" db="EMBL/GenBank/DDBJ databases">
        <title>Chitinophaga sp. K3CV102501T nov., isolated from isolated from a monsoon evergreen broad-leaved forest soil.</title>
        <authorList>
            <person name="Lv Y."/>
        </authorList>
    </citation>
    <scope>NUCLEOTIDE SEQUENCE [LARGE SCALE GENOMIC DNA]</scope>
    <source>
        <strain evidence="1 2">GDMCC 1.1325</strain>
    </source>
</reference>